<dbReference type="EMBL" id="CP041742">
    <property type="protein sequence ID" value="QDQ72981.1"/>
    <property type="molecule type" value="Genomic_DNA"/>
</dbReference>
<name>A0A516V367_9GAMM</name>
<evidence type="ECO:0000313" key="3">
    <source>
        <dbReference type="Proteomes" id="UP000315891"/>
    </source>
</evidence>
<evidence type="ECO:0000256" key="1">
    <source>
        <dbReference type="SAM" id="Phobius"/>
    </source>
</evidence>
<dbReference type="Proteomes" id="UP000315891">
    <property type="component" value="Chromosome"/>
</dbReference>
<feature type="transmembrane region" description="Helical" evidence="1">
    <location>
        <begin position="74"/>
        <end position="96"/>
    </location>
</feature>
<organism evidence="2 3">
    <name type="scientific">Pseudoluteimonas lycopersici</name>
    <dbReference type="NCBI Taxonomy" id="1324796"/>
    <lineage>
        <taxon>Bacteria</taxon>
        <taxon>Pseudomonadati</taxon>
        <taxon>Pseudomonadota</taxon>
        <taxon>Gammaproteobacteria</taxon>
        <taxon>Lysobacterales</taxon>
        <taxon>Lysobacteraceae</taxon>
        <taxon>Pseudoluteimonas</taxon>
    </lineage>
</organism>
<evidence type="ECO:0000313" key="2">
    <source>
        <dbReference type="EMBL" id="QDQ72981.1"/>
    </source>
</evidence>
<keyword evidence="1" id="KW-0472">Membrane</keyword>
<gene>
    <name evidence="2" type="ORF">FNZ56_03360</name>
</gene>
<feature type="transmembrane region" description="Helical" evidence="1">
    <location>
        <begin position="44"/>
        <end position="62"/>
    </location>
</feature>
<dbReference type="RefSeq" id="WP_143878494.1">
    <property type="nucleotide sequence ID" value="NZ_BAABLZ010000002.1"/>
</dbReference>
<keyword evidence="1" id="KW-0812">Transmembrane</keyword>
<keyword evidence="3" id="KW-1185">Reference proteome</keyword>
<dbReference type="AlphaFoldDB" id="A0A516V367"/>
<reference evidence="2 3" key="1">
    <citation type="submission" date="2019-07" db="EMBL/GenBank/DDBJ databases">
        <title>Lysobacter weifangensis sp. nov., isolated from bensulfuron-methyl contaminated farmland soil.</title>
        <authorList>
            <person name="Zhao H."/>
        </authorList>
    </citation>
    <scope>NUCLEOTIDE SEQUENCE [LARGE SCALE GENOMIC DNA]</scope>
    <source>
        <strain evidence="2 3">CC-Bw-6</strain>
    </source>
</reference>
<proteinExistence type="predicted"/>
<protein>
    <submittedName>
        <fullName evidence="2">Uncharacterized protein</fullName>
    </submittedName>
</protein>
<keyword evidence="1" id="KW-1133">Transmembrane helix</keyword>
<accession>A0A516V367</accession>
<feature type="transmembrane region" description="Helical" evidence="1">
    <location>
        <begin position="20"/>
        <end position="39"/>
    </location>
</feature>
<sequence>MARQLRQIWLSRSLPLKAGVIGALVLVLTYLAAALFFFAQLHSFVALLLWSTFLVGLLILNPDELVTDGSPENLWVPILGMALAWLTYSAFAYFWLKRRRIRLE</sequence>